<dbReference type="AlphaFoldDB" id="A0A850NT49"/>
<evidence type="ECO:0000256" key="3">
    <source>
        <dbReference type="PIRSR" id="PIRSR620019-2"/>
    </source>
</evidence>
<dbReference type="Gene3D" id="2.160.10.10">
    <property type="entry name" value="Hexapeptide repeat proteins"/>
    <property type="match status" value="1"/>
</dbReference>
<dbReference type="InterPro" id="IPR041561">
    <property type="entry name" value="PglD_N"/>
</dbReference>
<proteinExistence type="inferred from homology"/>
<feature type="domain" description="PglD N-terminal" evidence="4">
    <location>
        <begin position="5"/>
        <end position="80"/>
    </location>
</feature>
<dbReference type="PANTHER" id="PTHR43300:SF7">
    <property type="entry name" value="UDP-N-ACETYLBACILLOSAMINE N-ACETYLTRANSFERASE"/>
    <property type="match status" value="1"/>
</dbReference>
<dbReference type="Gene3D" id="3.40.50.20">
    <property type="match status" value="1"/>
</dbReference>
<evidence type="ECO:0000259" key="4">
    <source>
        <dbReference type="Pfam" id="PF17836"/>
    </source>
</evidence>
<accession>A0A850NT49</accession>
<evidence type="ECO:0000256" key="1">
    <source>
        <dbReference type="ARBA" id="ARBA00007274"/>
    </source>
</evidence>
<feature type="site" description="Increases basicity of active site His" evidence="2">
    <location>
        <position position="136"/>
    </location>
</feature>
<dbReference type="EMBL" id="JABXXQ010000381">
    <property type="protein sequence ID" value="NVN31459.1"/>
    <property type="molecule type" value="Genomic_DNA"/>
</dbReference>
<sequence length="212" mass="22498">MRNPIVIYGSTGHALAVHEQLLMYGPRYQTVAYIDDINAPGEVQGVPVISFETWAESWSEVPVLISIGMPAGRRRLAERIAAAGGRFVTLFDRVPPIASDFDAGEGTFVGQPAYIGPNVRFGRHVQMQPMAAVGHDSRIGDFVTICACHIAGWVLVEDDVFVGIGSVIIHGNAARPLVIGRGAVIGAGAVVMKSVPPGAVMVGNPARDMSLR</sequence>
<feature type="binding site" evidence="3">
    <location>
        <position position="68"/>
    </location>
    <ligand>
        <name>substrate</name>
    </ligand>
</feature>
<feature type="active site" description="Proton acceptor" evidence="2">
    <location>
        <position position="135"/>
    </location>
</feature>
<reference evidence="5 6" key="1">
    <citation type="submission" date="2020-06" db="EMBL/GenBank/DDBJ databases">
        <title>Description of novel acetic acid bacteria.</title>
        <authorList>
            <person name="Sombolestani A."/>
        </authorList>
    </citation>
    <scope>NUCLEOTIDE SEQUENCE [LARGE SCALE GENOMIC DNA]</scope>
    <source>
        <strain evidence="5 6">LMG 26838</strain>
    </source>
</reference>
<dbReference type="InterPro" id="IPR011004">
    <property type="entry name" value="Trimer_LpxA-like_sf"/>
</dbReference>
<gene>
    <name evidence="5" type="ORF">HUK83_14120</name>
</gene>
<dbReference type="SUPFAM" id="SSF51161">
    <property type="entry name" value="Trimeric LpxA-like enzymes"/>
    <property type="match status" value="1"/>
</dbReference>
<dbReference type="CDD" id="cd03360">
    <property type="entry name" value="LbH_AT_putative"/>
    <property type="match status" value="1"/>
</dbReference>
<feature type="binding site" evidence="3">
    <location>
        <position position="164"/>
    </location>
    <ligand>
        <name>acetyl-CoA</name>
        <dbReference type="ChEBI" id="CHEBI:57288"/>
    </ligand>
</feature>
<dbReference type="Proteomes" id="UP000565205">
    <property type="component" value="Unassembled WGS sequence"/>
</dbReference>
<comment type="similarity">
    <text evidence="1">Belongs to the transferase hexapeptide repeat family.</text>
</comment>
<protein>
    <recommendedName>
        <fullName evidence="4">PglD N-terminal domain-containing protein</fullName>
    </recommendedName>
</protein>
<evidence type="ECO:0000256" key="2">
    <source>
        <dbReference type="PIRSR" id="PIRSR620019-1"/>
    </source>
</evidence>
<dbReference type="InterPro" id="IPR020019">
    <property type="entry name" value="AcTrfase_PglD-like"/>
</dbReference>
<evidence type="ECO:0000313" key="6">
    <source>
        <dbReference type="Proteomes" id="UP000565205"/>
    </source>
</evidence>
<name>A0A850NT49_9PROT</name>
<comment type="caution">
    <text evidence="5">The sequence shown here is derived from an EMBL/GenBank/DDBJ whole genome shotgun (WGS) entry which is preliminary data.</text>
</comment>
<dbReference type="PANTHER" id="PTHR43300">
    <property type="entry name" value="ACETYLTRANSFERASE"/>
    <property type="match status" value="1"/>
</dbReference>
<evidence type="ECO:0000313" key="5">
    <source>
        <dbReference type="EMBL" id="NVN31459.1"/>
    </source>
</evidence>
<organism evidence="5 6">
    <name type="scientific">Endobacter medicaginis</name>
    <dbReference type="NCBI Taxonomy" id="1181271"/>
    <lineage>
        <taxon>Bacteria</taxon>
        <taxon>Pseudomonadati</taxon>
        <taxon>Pseudomonadota</taxon>
        <taxon>Alphaproteobacteria</taxon>
        <taxon>Acetobacterales</taxon>
        <taxon>Acetobacteraceae</taxon>
        <taxon>Endobacter</taxon>
    </lineage>
</organism>
<dbReference type="Pfam" id="PF17836">
    <property type="entry name" value="PglD_N"/>
    <property type="match status" value="1"/>
</dbReference>
<dbReference type="InterPro" id="IPR050179">
    <property type="entry name" value="Trans_hexapeptide_repeat"/>
</dbReference>
<feature type="non-terminal residue" evidence="5">
    <location>
        <position position="212"/>
    </location>
</feature>